<gene>
    <name evidence="2" type="ORF">N7449_007438</name>
</gene>
<reference evidence="2" key="1">
    <citation type="submission" date="2022-11" db="EMBL/GenBank/DDBJ databases">
        <authorList>
            <person name="Petersen C."/>
        </authorList>
    </citation>
    <scope>NUCLEOTIDE SEQUENCE</scope>
    <source>
        <strain evidence="2">IBT 20477</strain>
    </source>
</reference>
<evidence type="ECO:0000313" key="2">
    <source>
        <dbReference type="EMBL" id="KAJ5196959.1"/>
    </source>
</evidence>
<keyword evidence="3" id="KW-1185">Reference proteome</keyword>
<dbReference type="AlphaFoldDB" id="A0A9W9MCN7"/>
<dbReference type="EMBL" id="JAPQKQ010000005">
    <property type="protein sequence ID" value="KAJ5196959.1"/>
    <property type="molecule type" value="Genomic_DNA"/>
</dbReference>
<reference evidence="2" key="2">
    <citation type="journal article" date="2023" name="IMA Fungus">
        <title>Comparative genomic study of the Penicillium genus elucidates a diverse pangenome and 15 lateral gene transfer events.</title>
        <authorList>
            <person name="Petersen C."/>
            <person name="Sorensen T."/>
            <person name="Nielsen M.R."/>
            <person name="Sondergaard T.E."/>
            <person name="Sorensen J.L."/>
            <person name="Fitzpatrick D.A."/>
            <person name="Frisvad J.C."/>
            <person name="Nielsen K.L."/>
        </authorList>
    </citation>
    <scope>NUCLEOTIDE SEQUENCE</scope>
    <source>
        <strain evidence="2">IBT 20477</strain>
    </source>
</reference>
<feature type="compositionally biased region" description="Basic and acidic residues" evidence="1">
    <location>
        <begin position="83"/>
        <end position="102"/>
    </location>
</feature>
<evidence type="ECO:0000256" key="1">
    <source>
        <dbReference type="SAM" id="MobiDB-lite"/>
    </source>
</evidence>
<organism evidence="2 3">
    <name type="scientific">Penicillium cf. viridicatum</name>
    <dbReference type="NCBI Taxonomy" id="2972119"/>
    <lineage>
        <taxon>Eukaryota</taxon>
        <taxon>Fungi</taxon>
        <taxon>Dikarya</taxon>
        <taxon>Ascomycota</taxon>
        <taxon>Pezizomycotina</taxon>
        <taxon>Eurotiomycetes</taxon>
        <taxon>Eurotiomycetidae</taxon>
        <taxon>Eurotiales</taxon>
        <taxon>Aspergillaceae</taxon>
        <taxon>Penicillium</taxon>
    </lineage>
</organism>
<protein>
    <submittedName>
        <fullName evidence="2">Uncharacterized protein</fullName>
    </submittedName>
</protein>
<evidence type="ECO:0000313" key="3">
    <source>
        <dbReference type="Proteomes" id="UP001150942"/>
    </source>
</evidence>
<accession>A0A9W9MCN7</accession>
<proteinExistence type="predicted"/>
<sequence>MVRCSHCHRVGHTAQECHRLISAGLLIRQLAEPLSRASVRSCLCWYWSNESYWFGGLLGQKKRKDEDEQTRPQGSKGNCEAQQVHRAERKGARDTFDKSPTG</sequence>
<comment type="caution">
    <text evidence="2">The sequence shown here is derived from an EMBL/GenBank/DDBJ whole genome shotgun (WGS) entry which is preliminary data.</text>
</comment>
<feature type="region of interest" description="Disordered" evidence="1">
    <location>
        <begin position="63"/>
        <end position="102"/>
    </location>
</feature>
<dbReference type="Proteomes" id="UP001150942">
    <property type="component" value="Unassembled WGS sequence"/>
</dbReference>
<name>A0A9W9MCN7_9EURO</name>